<feature type="compositionally biased region" description="Polar residues" evidence="7">
    <location>
        <begin position="213"/>
        <end position="229"/>
    </location>
</feature>
<dbReference type="InterPro" id="IPR021109">
    <property type="entry name" value="Peptidase_aspartic_dom_sf"/>
</dbReference>
<organism evidence="9 10">
    <name type="scientific">Ignelater luminosus</name>
    <name type="common">Cucubano</name>
    <name type="synonym">Pyrophorus luminosus</name>
    <dbReference type="NCBI Taxonomy" id="2038154"/>
    <lineage>
        <taxon>Eukaryota</taxon>
        <taxon>Metazoa</taxon>
        <taxon>Ecdysozoa</taxon>
        <taxon>Arthropoda</taxon>
        <taxon>Hexapoda</taxon>
        <taxon>Insecta</taxon>
        <taxon>Pterygota</taxon>
        <taxon>Neoptera</taxon>
        <taxon>Endopterygota</taxon>
        <taxon>Coleoptera</taxon>
        <taxon>Polyphaga</taxon>
        <taxon>Elateriformia</taxon>
        <taxon>Elateroidea</taxon>
        <taxon>Elateridae</taxon>
        <taxon>Agrypninae</taxon>
        <taxon>Pyrophorini</taxon>
        <taxon>Ignelater</taxon>
    </lineage>
</organism>
<dbReference type="Gene3D" id="3.30.70.270">
    <property type="match status" value="2"/>
</dbReference>
<dbReference type="PANTHER" id="PTHR37984">
    <property type="entry name" value="PROTEIN CBG26694"/>
    <property type="match status" value="1"/>
</dbReference>
<feature type="region of interest" description="Disordered" evidence="7">
    <location>
        <begin position="26"/>
        <end position="49"/>
    </location>
</feature>
<name>A0A8K0DPD9_IGNLU</name>
<keyword evidence="6" id="KW-0862">Zinc</keyword>
<protein>
    <recommendedName>
        <fullName evidence="1">RNA-directed DNA polymerase</fullName>
        <ecNumber evidence="1">2.7.7.49</ecNumber>
    </recommendedName>
</protein>
<evidence type="ECO:0000256" key="7">
    <source>
        <dbReference type="SAM" id="MobiDB-lite"/>
    </source>
</evidence>
<evidence type="ECO:0000256" key="4">
    <source>
        <dbReference type="ARBA" id="ARBA00022759"/>
    </source>
</evidence>
<dbReference type="SMART" id="SM00343">
    <property type="entry name" value="ZnF_C2HC"/>
    <property type="match status" value="1"/>
</dbReference>
<feature type="domain" description="CCHC-type" evidence="8">
    <location>
        <begin position="265"/>
        <end position="280"/>
    </location>
</feature>
<evidence type="ECO:0000256" key="1">
    <source>
        <dbReference type="ARBA" id="ARBA00012493"/>
    </source>
</evidence>
<evidence type="ECO:0000256" key="6">
    <source>
        <dbReference type="PROSITE-ProRule" id="PRU00047"/>
    </source>
</evidence>
<dbReference type="FunFam" id="3.10.20.370:FF:000001">
    <property type="entry name" value="Retrovirus-related Pol polyprotein from transposon 17.6-like protein"/>
    <property type="match status" value="1"/>
</dbReference>
<dbReference type="EMBL" id="VTPC01000872">
    <property type="protein sequence ID" value="KAF2904060.1"/>
    <property type="molecule type" value="Genomic_DNA"/>
</dbReference>
<keyword evidence="2" id="KW-0548">Nucleotidyltransferase</keyword>
<dbReference type="GO" id="GO:0003676">
    <property type="term" value="F:nucleic acid binding"/>
    <property type="evidence" value="ECO:0007669"/>
    <property type="project" value="InterPro"/>
</dbReference>
<dbReference type="GO" id="GO:0008270">
    <property type="term" value="F:zinc ion binding"/>
    <property type="evidence" value="ECO:0007669"/>
    <property type="project" value="UniProtKB-KW"/>
</dbReference>
<dbReference type="Gene3D" id="3.10.10.10">
    <property type="entry name" value="HIV Type 1 Reverse Transcriptase, subunit A, domain 1"/>
    <property type="match status" value="1"/>
</dbReference>
<keyword evidence="10" id="KW-1185">Reference proteome</keyword>
<keyword evidence="4" id="KW-0378">Hydrolase</keyword>
<dbReference type="AlphaFoldDB" id="A0A8K0DPD9"/>
<dbReference type="InterPro" id="IPR043128">
    <property type="entry name" value="Rev_trsase/Diguanyl_cyclase"/>
</dbReference>
<dbReference type="Proteomes" id="UP000801492">
    <property type="component" value="Unassembled WGS sequence"/>
</dbReference>
<proteinExistence type="predicted"/>
<feature type="compositionally biased region" description="Basic and acidic residues" evidence="7">
    <location>
        <begin position="186"/>
        <end position="211"/>
    </location>
</feature>
<dbReference type="InterPro" id="IPR041577">
    <property type="entry name" value="RT_RNaseH_2"/>
</dbReference>
<keyword evidence="4" id="KW-0255">Endonuclease</keyword>
<dbReference type="InterPro" id="IPR001878">
    <property type="entry name" value="Znf_CCHC"/>
</dbReference>
<evidence type="ECO:0000313" key="9">
    <source>
        <dbReference type="EMBL" id="KAF2904060.1"/>
    </source>
</evidence>
<dbReference type="Gene3D" id="3.10.20.370">
    <property type="match status" value="1"/>
</dbReference>
<sequence length="888" mass="100581">MAEVSQELLQAISSMLATAIQASAANANDNATPPQAQQRPASFNMSAHRSEDKTTIRDYFTRFTWALELSKIPEDLHANYAQSLSFNEIISKLTAHFDSTRNKYAESIKFCQTKQRKEESIANFSLRLKQAAVYCEYNEFLDRMLIEQMLFGLEYREICDEIIAKTPKTFAAAYETAHALEVTRNTADEVKTPGTHSKPEQTYKIGYEKPHTKNSGKQGRSKSKQPSNIQWFTTARQSDPPRKQHARAGCVEAHARSQCWFRDAKCNKCGKKGHISRVCRLNTRANQVTETEGPAEYIDMVQRLSKIEIVGAVPSSGRQLLEVQLEDATVKMELDTGAPCSIMSKRKFEQINSNCRLQKADRNFASYTGHRINLYIVDGEFDTLLGREWISEFAHVQLQPTDLRPGEPAEQHAIPEVPLALRDAYAKEIDAKIASGFYKRVDYSEWASTTHIVAKKNGKLRITGNYKPTLNPRILIDEHPIPKVEHLFNKLRGATLFCHLDITDAYIHLKVDEEFSHALTLKTPTHGLIRPTRAVYRAANIPAIWQRRMDTVLQDLPNVVNFFDDIVYADRFDNLLQALTSTLERFRTHGLKPVLEALGHKVDASGVHKSDAYIRAVRDAPKPTTPEELQLFLGKATYYSSFIPDLSTRARPLRDMLLKDTFAWTPAGTQAYWDIKKALISSQVLMLYGPSLPLLLATDASKTGLGAVLSHRLSNGQERPIAYASRTMSATGQRYPQIDKEALAIIWAVQKFFNYFYARHFTLVTDHKPLTQILHSEKSLPVLCISRMANYADYMANFNYDVTKTSKANANADYCSRAPQSTVNQISKPFSSQRKEETVDFEDFDKFVVHQTVQLPVRAETIARETRKDAHLGRIVQLLETGQNLAHH</sequence>
<dbReference type="PROSITE" id="PS50158">
    <property type="entry name" value="ZF_CCHC"/>
    <property type="match status" value="1"/>
</dbReference>
<evidence type="ECO:0000256" key="3">
    <source>
        <dbReference type="ARBA" id="ARBA00022722"/>
    </source>
</evidence>
<evidence type="ECO:0000256" key="2">
    <source>
        <dbReference type="ARBA" id="ARBA00022695"/>
    </source>
</evidence>
<dbReference type="Pfam" id="PF00078">
    <property type="entry name" value="RVT_1"/>
    <property type="match status" value="1"/>
</dbReference>
<dbReference type="CDD" id="cd09274">
    <property type="entry name" value="RNase_HI_RT_Ty3"/>
    <property type="match status" value="1"/>
</dbReference>
<dbReference type="EC" id="2.7.7.49" evidence="1"/>
<dbReference type="InterPro" id="IPR000477">
    <property type="entry name" value="RT_dom"/>
</dbReference>
<dbReference type="InterPro" id="IPR050951">
    <property type="entry name" value="Retrovirus_Pol_polyprotein"/>
</dbReference>
<feature type="region of interest" description="Disordered" evidence="7">
    <location>
        <begin position="185"/>
        <end position="229"/>
    </location>
</feature>
<dbReference type="SUPFAM" id="SSF56672">
    <property type="entry name" value="DNA/RNA polymerases"/>
    <property type="match status" value="1"/>
</dbReference>
<dbReference type="Pfam" id="PF17919">
    <property type="entry name" value="RT_RNaseH_2"/>
    <property type="match status" value="1"/>
</dbReference>
<evidence type="ECO:0000256" key="5">
    <source>
        <dbReference type="ARBA" id="ARBA00022918"/>
    </source>
</evidence>
<dbReference type="InterPro" id="IPR043502">
    <property type="entry name" value="DNA/RNA_pol_sf"/>
</dbReference>
<keyword evidence="3" id="KW-0540">Nuclease</keyword>
<keyword evidence="2" id="KW-0808">Transferase</keyword>
<dbReference type="CDD" id="cd01647">
    <property type="entry name" value="RT_LTR"/>
    <property type="match status" value="1"/>
</dbReference>
<comment type="caution">
    <text evidence="9">The sequence shown here is derived from an EMBL/GenBank/DDBJ whole genome shotgun (WGS) entry which is preliminary data.</text>
</comment>
<dbReference type="SUPFAM" id="SSF50630">
    <property type="entry name" value="Acid proteases"/>
    <property type="match status" value="1"/>
</dbReference>
<dbReference type="FunFam" id="3.30.70.270:FF:000020">
    <property type="entry name" value="Transposon Tf2-6 polyprotein-like Protein"/>
    <property type="match status" value="1"/>
</dbReference>
<reference evidence="9" key="1">
    <citation type="submission" date="2019-08" db="EMBL/GenBank/DDBJ databases">
        <title>The genome of the North American firefly Photinus pyralis.</title>
        <authorList>
            <consortium name="Photinus pyralis genome working group"/>
            <person name="Fallon T.R."/>
            <person name="Sander Lower S.E."/>
            <person name="Weng J.-K."/>
        </authorList>
    </citation>
    <scope>NUCLEOTIDE SEQUENCE</scope>
    <source>
        <strain evidence="9">TRF0915ILg1</strain>
        <tissue evidence="9">Whole body</tissue>
    </source>
</reference>
<feature type="compositionally biased region" description="Low complexity" evidence="7">
    <location>
        <begin position="26"/>
        <end position="38"/>
    </location>
</feature>
<keyword evidence="5" id="KW-0695">RNA-directed DNA polymerase</keyword>
<evidence type="ECO:0000259" key="8">
    <source>
        <dbReference type="PROSITE" id="PS50158"/>
    </source>
</evidence>
<dbReference type="OrthoDB" id="6745853at2759"/>
<evidence type="ECO:0000313" key="10">
    <source>
        <dbReference type="Proteomes" id="UP000801492"/>
    </source>
</evidence>
<dbReference type="PANTHER" id="PTHR37984:SF9">
    <property type="entry name" value="INTEGRASE CATALYTIC DOMAIN-CONTAINING PROTEIN"/>
    <property type="match status" value="1"/>
</dbReference>
<dbReference type="GO" id="GO:0003964">
    <property type="term" value="F:RNA-directed DNA polymerase activity"/>
    <property type="evidence" value="ECO:0007669"/>
    <property type="project" value="UniProtKB-KW"/>
</dbReference>
<dbReference type="GO" id="GO:0004519">
    <property type="term" value="F:endonuclease activity"/>
    <property type="evidence" value="ECO:0007669"/>
    <property type="project" value="UniProtKB-KW"/>
</dbReference>
<accession>A0A8K0DPD9</accession>
<gene>
    <name evidence="9" type="ORF">ILUMI_02118</name>
</gene>
<keyword evidence="6" id="KW-0479">Metal-binding</keyword>
<keyword evidence="6" id="KW-0863">Zinc-finger</keyword>